<evidence type="ECO:0000313" key="6">
    <source>
        <dbReference type="Proteomes" id="UP000252733"/>
    </source>
</evidence>
<dbReference type="Gene3D" id="3.30.1360.20">
    <property type="entry name" value="Transcriptional coactivator/pterin dehydratase"/>
    <property type="match status" value="1"/>
</dbReference>
<organism evidence="5 6">
    <name type="scientific">Marinilabilia salmonicolor</name>
    <dbReference type="NCBI Taxonomy" id="989"/>
    <lineage>
        <taxon>Bacteria</taxon>
        <taxon>Pseudomonadati</taxon>
        <taxon>Bacteroidota</taxon>
        <taxon>Bacteroidia</taxon>
        <taxon>Marinilabiliales</taxon>
        <taxon>Marinilabiliaceae</taxon>
        <taxon>Marinilabilia</taxon>
    </lineage>
</organism>
<evidence type="ECO:0000256" key="3">
    <source>
        <dbReference type="ARBA" id="ARBA00013252"/>
    </source>
</evidence>
<dbReference type="CDD" id="cd00488">
    <property type="entry name" value="PCD_DCoH"/>
    <property type="match status" value="1"/>
</dbReference>
<dbReference type="InterPro" id="IPR001533">
    <property type="entry name" value="Pterin_deHydtase"/>
</dbReference>
<evidence type="ECO:0000256" key="1">
    <source>
        <dbReference type="ARBA" id="ARBA00001554"/>
    </source>
</evidence>
<gene>
    <name evidence="5" type="ORF">DFO77_106138</name>
</gene>
<comment type="catalytic activity">
    <reaction evidence="1">
        <text>(4aS,6R)-4a-hydroxy-L-erythro-5,6,7,8-tetrahydrobiopterin = (6R)-L-erythro-6,7-dihydrobiopterin + H2O</text>
        <dbReference type="Rhea" id="RHEA:11920"/>
        <dbReference type="ChEBI" id="CHEBI:15377"/>
        <dbReference type="ChEBI" id="CHEBI:15642"/>
        <dbReference type="ChEBI" id="CHEBI:43120"/>
        <dbReference type="EC" id="4.2.1.96"/>
    </reaction>
</comment>
<dbReference type="EC" id="4.2.1.96" evidence="3"/>
<proteinExistence type="inferred from homology"/>
<reference evidence="5 6" key="1">
    <citation type="submission" date="2018-07" db="EMBL/GenBank/DDBJ databases">
        <title>Freshwater and sediment microbial communities from various areas in North America, analyzing microbe dynamics in response to fracking.</title>
        <authorList>
            <person name="Lamendella R."/>
        </authorList>
    </citation>
    <scope>NUCLEOTIDE SEQUENCE [LARGE SCALE GENOMIC DNA]</scope>
    <source>
        <strain evidence="5 6">160A</strain>
    </source>
</reference>
<keyword evidence="6" id="KW-1185">Reference proteome</keyword>
<accession>A0A368VCS8</accession>
<protein>
    <recommendedName>
        <fullName evidence="3">4a-hydroxytetrahydrobiopterin dehydratase</fullName>
        <ecNumber evidence="3">4.2.1.96</ecNumber>
    </recommendedName>
</protein>
<dbReference type="EMBL" id="QPIZ01000006">
    <property type="protein sequence ID" value="RCW37444.1"/>
    <property type="molecule type" value="Genomic_DNA"/>
</dbReference>
<evidence type="ECO:0000256" key="2">
    <source>
        <dbReference type="ARBA" id="ARBA00006472"/>
    </source>
</evidence>
<dbReference type="NCBIfam" id="NF002017">
    <property type="entry name" value="PRK00823.1-2"/>
    <property type="match status" value="1"/>
</dbReference>
<dbReference type="GO" id="GO:0008124">
    <property type="term" value="F:4-alpha-hydroxytetrahydrobiopterin dehydratase activity"/>
    <property type="evidence" value="ECO:0007669"/>
    <property type="project" value="UniProtKB-EC"/>
</dbReference>
<dbReference type="PANTHER" id="PTHR12599:SF0">
    <property type="entry name" value="PTERIN-4-ALPHA-CARBINOLAMINE DEHYDRATASE"/>
    <property type="match status" value="1"/>
</dbReference>
<sequence>MKTPEKWIIENNQLARTFELNNFVEAIEFVNKIVPIAESADHHPDIEIFGYKKVKIKLMSHDVGEITDKDVNLAEKISSLAD</sequence>
<evidence type="ECO:0000313" key="5">
    <source>
        <dbReference type="EMBL" id="RCW37444.1"/>
    </source>
</evidence>
<dbReference type="GO" id="GO:0006729">
    <property type="term" value="P:tetrahydrobiopterin biosynthetic process"/>
    <property type="evidence" value="ECO:0007669"/>
    <property type="project" value="InterPro"/>
</dbReference>
<dbReference type="Pfam" id="PF01329">
    <property type="entry name" value="Pterin_4a"/>
    <property type="match status" value="1"/>
</dbReference>
<dbReference type="RefSeq" id="WP_114436716.1">
    <property type="nucleotide sequence ID" value="NZ_QPIZ01000006.1"/>
</dbReference>
<dbReference type="InterPro" id="IPR036428">
    <property type="entry name" value="PCD_sf"/>
</dbReference>
<comment type="caution">
    <text evidence="5">The sequence shown here is derived from an EMBL/GenBank/DDBJ whole genome shotgun (WGS) entry which is preliminary data.</text>
</comment>
<dbReference type="Proteomes" id="UP000252733">
    <property type="component" value="Unassembled WGS sequence"/>
</dbReference>
<evidence type="ECO:0000256" key="4">
    <source>
        <dbReference type="ARBA" id="ARBA00023239"/>
    </source>
</evidence>
<dbReference type="SUPFAM" id="SSF55248">
    <property type="entry name" value="PCD-like"/>
    <property type="match status" value="1"/>
</dbReference>
<dbReference type="AlphaFoldDB" id="A0A368VCS8"/>
<comment type="similarity">
    <text evidence="2">Belongs to the pterin-4-alpha-carbinolamine dehydratase family.</text>
</comment>
<dbReference type="PANTHER" id="PTHR12599">
    <property type="entry name" value="PTERIN-4-ALPHA-CARBINOLAMINE DEHYDRATASE"/>
    <property type="match status" value="1"/>
</dbReference>
<keyword evidence="4" id="KW-0456">Lyase</keyword>
<name>A0A368VCS8_9BACT</name>